<reference evidence="2 3" key="1">
    <citation type="submission" date="2024-07" db="EMBL/GenBank/DDBJ databases">
        <title>Section-level genome sequencing and comparative genomics of Aspergillus sections Usti and Cavernicolus.</title>
        <authorList>
            <consortium name="Lawrence Berkeley National Laboratory"/>
            <person name="Nybo J.L."/>
            <person name="Vesth T.C."/>
            <person name="Theobald S."/>
            <person name="Frisvad J.C."/>
            <person name="Larsen T.O."/>
            <person name="Kjaerboelling I."/>
            <person name="Rothschild-Mancinelli K."/>
            <person name="Lyhne E.K."/>
            <person name="Kogle M.E."/>
            <person name="Barry K."/>
            <person name="Clum A."/>
            <person name="Na H."/>
            <person name="Ledsgaard L."/>
            <person name="Lin J."/>
            <person name="Lipzen A."/>
            <person name="Kuo A."/>
            <person name="Riley R."/>
            <person name="Mondo S."/>
            <person name="Labutti K."/>
            <person name="Haridas S."/>
            <person name="Pangalinan J."/>
            <person name="Salamov A.A."/>
            <person name="Simmons B.A."/>
            <person name="Magnuson J.K."/>
            <person name="Chen J."/>
            <person name="Drula E."/>
            <person name="Henrissat B."/>
            <person name="Wiebenga A."/>
            <person name="Lubbers R.J."/>
            <person name="Gomes A.C."/>
            <person name="Makela M.R."/>
            <person name="Stajich J."/>
            <person name="Grigoriev I.V."/>
            <person name="Mortensen U.H."/>
            <person name="De Vries R.P."/>
            <person name="Baker S.E."/>
            <person name="Andersen M.R."/>
        </authorList>
    </citation>
    <scope>NUCLEOTIDE SEQUENCE [LARGE SCALE GENOMIC DNA]</scope>
    <source>
        <strain evidence="2 3">CBS 123904</strain>
    </source>
</reference>
<name>A0ABR4L298_9EURO</name>
<feature type="signal peptide" evidence="1">
    <location>
        <begin position="1"/>
        <end position="22"/>
    </location>
</feature>
<dbReference type="EMBL" id="JBFXLU010000001">
    <property type="protein sequence ID" value="KAL2858551.1"/>
    <property type="molecule type" value="Genomic_DNA"/>
</dbReference>
<dbReference type="Proteomes" id="UP001610446">
    <property type="component" value="Unassembled WGS sequence"/>
</dbReference>
<keyword evidence="1" id="KW-0732">Signal</keyword>
<proteinExistence type="predicted"/>
<protein>
    <submittedName>
        <fullName evidence="2">Uncharacterized protein</fullName>
    </submittedName>
</protein>
<evidence type="ECO:0000256" key="1">
    <source>
        <dbReference type="SAM" id="SignalP"/>
    </source>
</evidence>
<organism evidence="2 3">
    <name type="scientific">Aspergillus pseudoustus</name>
    <dbReference type="NCBI Taxonomy" id="1810923"/>
    <lineage>
        <taxon>Eukaryota</taxon>
        <taxon>Fungi</taxon>
        <taxon>Dikarya</taxon>
        <taxon>Ascomycota</taxon>
        <taxon>Pezizomycotina</taxon>
        <taxon>Eurotiomycetes</taxon>
        <taxon>Eurotiomycetidae</taxon>
        <taxon>Eurotiales</taxon>
        <taxon>Aspergillaceae</taxon>
        <taxon>Aspergillus</taxon>
        <taxon>Aspergillus subgen. Nidulantes</taxon>
    </lineage>
</organism>
<evidence type="ECO:0000313" key="3">
    <source>
        <dbReference type="Proteomes" id="UP001610446"/>
    </source>
</evidence>
<gene>
    <name evidence="2" type="ORF">BJY01DRAFT_201332</name>
</gene>
<accession>A0ABR4L298</accession>
<evidence type="ECO:0000313" key="2">
    <source>
        <dbReference type="EMBL" id="KAL2858551.1"/>
    </source>
</evidence>
<sequence length="528" mass="60232">MLSSITLSGPLLLLALLIPAYLHFFTPSPTPSGPTTLVTATQKAQLEETATLLSTIYTTLAEMRYLDPVSIQTPPHNLTALYPLYQQQYNLDPSLLYLYSILPYIGPPSAGVTDFFHGSEFVDFRDPEHVVESRDPFYASPDEGADFDAENGPYMGAWVTPLSRLGNHGSVIIHDARLHRIWIVDQEGWETTDPGISEDERIAAAARVVPEPTNRNSFTHIASRPAGDVLRDINRWFRELEILPGGGENSLGWNDEELELPRLYRQNGWPDDFDGEGFEVDLARRHAWITGKDRADEPLREVESFHRMRGWLEENIARYRATIADPTSSPDEQWIARFELWRSEVFQERLLAEGGEKEKLATVRCPGGVCVQEDERVLWEAEVLRQEVKWHQQAIVSDREWADEFRESEPERAEESEMEAHVNEKKVMIYQKAYEAAIADAERRCPGTTFHSVSGKESLDPEDLPTSIRKLKEAIPKDELEIQEVQEWKAQVPDECLEAEDKVEQQVSRLVAELSHKRETLERLLGFV</sequence>
<keyword evidence="3" id="KW-1185">Reference proteome</keyword>
<comment type="caution">
    <text evidence="2">The sequence shown here is derived from an EMBL/GenBank/DDBJ whole genome shotgun (WGS) entry which is preliminary data.</text>
</comment>
<feature type="chain" id="PRO_5047050036" evidence="1">
    <location>
        <begin position="23"/>
        <end position="528"/>
    </location>
</feature>